<dbReference type="Pfam" id="PF00004">
    <property type="entry name" value="AAA"/>
    <property type="match status" value="1"/>
</dbReference>
<dbReference type="InterPro" id="IPR008269">
    <property type="entry name" value="Lon_proteolytic"/>
</dbReference>
<dbReference type="GO" id="GO:0005737">
    <property type="term" value="C:cytoplasm"/>
    <property type="evidence" value="ECO:0007669"/>
    <property type="project" value="UniProtKB-SubCell"/>
</dbReference>
<sequence>MKNESVRTIPLLPLRGLLVFPNMVLHFDVGRDKSIGALEEAMVMDQKILLVAQKDAKTDFPDKDEIYTVGTVAKIKQLLKMPQDTIRVLIEGLNRAVIKEYIQTEPFFKVRVEEIFEGNEKATPEEEALMRSVMSLFERYMDITRKLPPDVIVSLAGITNPGRFADTVASQLAIKTEDKQKILETLSFKKRLELLFQMISQEIEILEIERRINNRVKKQMEKSQKEYYLREQMKAIQKELGQQDERTIEADEYREKIKVLGLSEKLAEKMLKEVNRMEKMPPGSAEVSVIRTYLDWLVSLPWNILTEDSMDIKAAENILNQEHYGLEKVKERILEFLAVRKLSGRIKGPILCLVGPPGVGKTSLARSIARAMNRKFVRVSLGGVRDEAEIRGHRRTYVGALPGRIIQGMKQAGSRNPVFLLDEIDKMSADFRGDPSAALLEVLDPEQNNSFSDHYIELPFDLSRVLFITTANTLYNIPRPLLDRMEVVTIPGYTEDEKLEIAKRHLIPKQLKEHGLTQEKITFTHDGLLKIIRNYTREAGVRNLEREIANICRKVAKAIVEGEKTSVDVASAMVEKFLGGPRFHYGVLEKQDLVGVATGLAWTEVGGDILSIEVTVMKGKGKLILTGKLGDVMQESAHAGYSYVRSRVEELNIEEDFHEKYDIHIHVPEGAIPKDGPSAGITMACALISALSGKPVDRTVAMTGEITLRGRVLPVGGIKEKVLAAHRAGIKTVILPEENTKDLEEVPQHVKDDLCFIFVNNMDEVVEKALKNVPQKHIPTMEKTDDHQVNIYPS</sequence>
<evidence type="ECO:0000256" key="8">
    <source>
        <dbReference type="ARBA" id="ARBA00023016"/>
    </source>
</evidence>
<proteinExistence type="evidence at transcript level"/>
<dbReference type="Pfam" id="PF05362">
    <property type="entry name" value="Lon_C"/>
    <property type="match status" value="1"/>
</dbReference>
<dbReference type="Gene3D" id="1.20.58.1480">
    <property type="match status" value="1"/>
</dbReference>
<dbReference type="InterPro" id="IPR046336">
    <property type="entry name" value="Lon_prtase_N_sf"/>
</dbReference>
<feature type="coiled-coil region" evidence="15">
    <location>
        <begin position="189"/>
        <end position="226"/>
    </location>
</feature>
<dbReference type="GO" id="GO:0016887">
    <property type="term" value="F:ATP hydrolysis activity"/>
    <property type="evidence" value="ECO:0007669"/>
    <property type="project" value="UniProtKB-UniRule"/>
</dbReference>
<dbReference type="SMART" id="SM00464">
    <property type="entry name" value="LON"/>
    <property type="match status" value="1"/>
</dbReference>
<feature type="active site" evidence="9 11">
    <location>
        <position position="721"/>
    </location>
</feature>
<feature type="active site" evidence="9 11">
    <location>
        <position position="678"/>
    </location>
</feature>
<evidence type="ECO:0000256" key="6">
    <source>
        <dbReference type="ARBA" id="ARBA00022825"/>
    </source>
</evidence>
<dbReference type="InterPro" id="IPR004815">
    <property type="entry name" value="Lon_bac/euk-typ"/>
</dbReference>
<dbReference type="Gene3D" id="3.40.50.300">
    <property type="entry name" value="P-loop containing nucleotide triphosphate hydrolases"/>
    <property type="match status" value="1"/>
</dbReference>
<dbReference type="EMBL" id="CP033169">
    <property type="protein sequence ID" value="AYO32184.1"/>
    <property type="molecule type" value="Genomic_DNA"/>
</dbReference>
<dbReference type="CDD" id="cd19500">
    <property type="entry name" value="RecA-like_Lon"/>
    <property type="match status" value="1"/>
</dbReference>
<evidence type="ECO:0000313" key="18">
    <source>
        <dbReference type="EMBL" id="AYO32184.1"/>
    </source>
</evidence>
<keyword evidence="2 9" id="KW-0963">Cytoplasm</keyword>
<dbReference type="FunFam" id="3.30.230.10:FF:000010">
    <property type="entry name" value="Lon protease"/>
    <property type="match status" value="1"/>
</dbReference>
<feature type="domain" description="Lon N-terminal" evidence="17">
    <location>
        <begin position="9"/>
        <end position="203"/>
    </location>
</feature>
<organism evidence="18 19">
    <name type="scientific">Biomaibacter acetigenes</name>
    <dbReference type="NCBI Taxonomy" id="2316383"/>
    <lineage>
        <taxon>Bacteria</taxon>
        <taxon>Bacillati</taxon>
        <taxon>Bacillota</taxon>
        <taxon>Clostridia</taxon>
        <taxon>Thermosediminibacterales</taxon>
        <taxon>Tepidanaerobacteraceae</taxon>
        <taxon>Biomaibacter</taxon>
    </lineage>
</organism>
<evidence type="ECO:0000256" key="12">
    <source>
        <dbReference type="PIRSR" id="PIRSR001174-2"/>
    </source>
</evidence>
<dbReference type="EC" id="3.4.21.53" evidence="9 10"/>
<dbReference type="Gene3D" id="1.10.8.60">
    <property type="match status" value="1"/>
</dbReference>
<dbReference type="AlphaFoldDB" id="A0A3G2R9G8"/>
<dbReference type="Gene3D" id="3.30.230.10">
    <property type="match status" value="1"/>
</dbReference>
<dbReference type="SMART" id="SM00382">
    <property type="entry name" value="AAA"/>
    <property type="match status" value="1"/>
</dbReference>
<dbReference type="InterPro" id="IPR008268">
    <property type="entry name" value="Peptidase_S16_AS"/>
</dbReference>
<keyword evidence="3 9" id="KW-0645">Protease</keyword>
<dbReference type="HAMAP" id="MF_01973">
    <property type="entry name" value="lon_bact"/>
    <property type="match status" value="1"/>
</dbReference>
<evidence type="ECO:0000256" key="5">
    <source>
        <dbReference type="ARBA" id="ARBA00022801"/>
    </source>
</evidence>
<keyword evidence="15" id="KW-0175">Coiled coil</keyword>
<evidence type="ECO:0000256" key="7">
    <source>
        <dbReference type="ARBA" id="ARBA00022840"/>
    </source>
</evidence>
<keyword evidence="4 9" id="KW-0547">Nucleotide-binding</keyword>
<comment type="subunit">
    <text evidence="9 10">Homohexamer. Organized in a ring with a central cavity.</text>
</comment>
<dbReference type="KEGG" id="bacg:D2962_03855"/>
<comment type="function">
    <text evidence="9">ATP-dependent serine protease that mediates the selective degradation of mutant and abnormal proteins as well as certain short-lived regulatory proteins. Required for cellular homeostasis and for survival from DNA damage and developmental changes induced by stress. Degrades polypeptides processively to yield small peptide fragments that are 5 to 10 amino acids long. Binds to DNA in a double-stranded, site-specific manner.</text>
</comment>
<dbReference type="NCBIfam" id="NF008053">
    <property type="entry name" value="PRK10787.1"/>
    <property type="match status" value="1"/>
</dbReference>
<keyword evidence="7 9" id="KW-0067">ATP-binding</keyword>
<dbReference type="InterPro" id="IPR015947">
    <property type="entry name" value="PUA-like_sf"/>
</dbReference>
<gene>
    <name evidence="9 18" type="primary">lon</name>
    <name evidence="18" type="ORF">D2962_03855</name>
</gene>
<dbReference type="InterPro" id="IPR003111">
    <property type="entry name" value="Lon_prtase_N"/>
</dbReference>
<dbReference type="Proteomes" id="UP000280960">
    <property type="component" value="Chromosome"/>
</dbReference>
<keyword evidence="6 9" id="KW-0720">Serine protease</keyword>
<dbReference type="PANTHER" id="PTHR10046">
    <property type="entry name" value="ATP DEPENDENT LON PROTEASE FAMILY MEMBER"/>
    <property type="match status" value="1"/>
</dbReference>
<feature type="binding site" evidence="9 12">
    <location>
        <begin position="355"/>
        <end position="362"/>
    </location>
    <ligand>
        <name>ATP</name>
        <dbReference type="ChEBI" id="CHEBI:30616"/>
    </ligand>
</feature>
<dbReference type="InterPro" id="IPR027417">
    <property type="entry name" value="P-loop_NTPase"/>
</dbReference>
<evidence type="ECO:0000256" key="13">
    <source>
        <dbReference type="PROSITE-ProRule" id="PRU01122"/>
    </source>
</evidence>
<evidence type="ECO:0000259" key="16">
    <source>
        <dbReference type="PROSITE" id="PS51786"/>
    </source>
</evidence>
<dbReference type="InterPro" id="IPR003959">
    <property type="entry name" value="ATPase_AAA_core"/>
</dbReference>
<dbReference type="PROSITE" id="PS51786">
    <property type="entry name" value="LON_PROTEOLYTIC"/>
    <property type="match status" value="1"/>
</dbReference>
<dbReference type="InterPro" id="IPR027543">
    <property type="entry name" value="Lon_bac"/>
</dbReference>
<dbReference type="FunFam" id="1.20.5.5270:FF:000002">
    <property type="entry name" value="Lon protease homolog"/>
    <property type="match status" value="1"/>
</dbReference>
<comment type="catalytic activity">
    <reaction evidence="9 10 13">
        <text>Hydrolysis of proteins in presence of ATP.</text>
        <dbReference type="EC" id="3.4.21.53"/>
    </reaction>
</comment>
<comment type="similarity">
    <text evidence="9 10 13 14">Belongs to the peptidase S16 family.</text>
</comment>
<dbReference type="GO" id="GO:0004176">
    <property type="term" value="F:ATP-dependent peptidase activity"/>
    <property type="evidence" value="ECO:0007669"/>
    <property type="project" value="UniProtKB-UniRule"/>
</dbReference>
<accession>A0A3G2R9G8</accession>
<protein>
    <recommendedName>
        <fullName evidence="9 10">Lon protease</fullName>
        <ecNumber evidence="9 10">3.4.21.53</ecNumber>
    </recommendedName>
    <alternativeName>
        <fullName evidence="9">ATP-dependent protease La</fullName>
    </alternativeName>
</protein>
<dbReference type="InterPro" id="IPR003593">
    <property type="entry name" value="AAA+_ATPase"/>
</dbReference>
<evidence type="ECO:0000256" key="14">
    <source>
        <dbReference type="RuleBase" id="RU000591"/>
    </source>
</evidence>
<dbReference type="SUPFAM" id="SSF52540">
    <property type="entry name" value="P-loop containing nucleoside triphosphate hydrolases"/>
    <property type="match status" value="1"/>
</dbReference>
<comment type="induction">
    <text evidence="9">By heat shock.</text>
</comment>
<evidence type="ECO:0000256" key="10">
    <source>
        <dbReference type="PIRNR" id="PIRNR001174"/>
    </source>
</evidence>
<dbReference type="GO" id="GO:0043565">
    <property type="term" value="F:sequence-specific DNA binding"/>
    <property type="evidence" value="ECO:0007669"/>
    <property type="project" value="UniProtKB-UniRule"/>
</dbReference>
<name>A0A3G2R9G8_9FIRM</name>
<reference evidence="18 19" key="1">
    <citation type="submission" date="2018-10" db="EMBL/GenBank/DDBJ databases">
        <authorList>
            <person name="Zhang X."/>
        </authorList>
    </citation>
    <scope>NUCLEOTIDE SEQUENCE [LARGE SCALE GENOMIC DNA]</scope>
    <source>
        <strain evidence="18 19">SK-G1</strain>
    </source>
</reference>
<dbReference type="PROSITE" id="PS01046">
    <property type="entry name" value="LON_SER"/>
    <property type="match status" value="1"/>
</dbReference>
<keyword evidence="19" id="KW-1185">Reference proteome</keyword>
<dbReference type="GO" id="GO:0004252">
    <property type="term" value="F:serine-type endopeptidase activity"/>
    <property type="evidence" value="ECO:0007669"/>
    <property type="project" value="UniProtKB-UniRule"/>
</dbReference>
<evidence type="ECO:0000256" key="15">
    <source>
        <dbReference type="SAM" id="Coils"/>
    </source>
</evidence>
<evidence type="ECO:0000259" key="17">
    <source>
        <dbReference type="PROSITE" id="PS51787"/>
    </source>
</evidence>
<dbReference type="Gene3D" id="1.20.5.5270">
    <property type="match status" value="1"/>
</dbReference>
<dbReference type="InterPro" id="IPR020568">
    <property type="entry name" value="Ribosomal_Su5_D2-typ_SF"/>
</dbReference>
<evidence type="ECO:0000256" key="3">
    <source>
        <dbReference type="ARBA" id="ARBA00022670"/>
    </source>
</evidence>
<dbReference type="Pfam" id="PF22667">
    <property type="entry name" value="Lon_lid"/>
    <property type="match status" value="1"/>
</dbReference>
<dbReference type="InterPro" id="IPR027065">
    <property type="entry name" value="Lon_Prtase"/>
</dbReference>
<evidence type="ECO:0000256" key="2">
    <source>
        <dbReference type="ARBA" id="ARBA00022490"/>
    </source>
</evidence>
<dbReference type="InterPro" id="IPR054594">
    <property type="entry name" value="Lon_lid"/>
</dbReference>
<dbReference type="Gene3D" id="2.30.130.40">
    <property type="entry name" value="LON domain-like"/>
    <property type="match status" value="1"/>
</dbReference>
<dbReference type="FunFam" id="3.40.50.300:FF:000382">
    <property type="entry name" value="Lon protease homolog 2, peroxisomal"/>
    <property type="match status" value="1"/>
</dbReference>
<feature type="domain" description="Lon proteolytic" evidence="16">
    <location>
        <begin position="591"/>
        <end position="772"/>
    </location>
</feature>
<dbReference type="SUPFAM" id="SSF88697">
    <property type="entry name" value="PUA domain-like"/>
    <property type="match status" value="1"/>
</dbReference>
<dbReference type="GO" id="GO:0005524">
    <property type="term" value="F:ATP binding"/>
    <property type="evidence" value="ECO:0007669"/>
    <property type="project" value="UniProtKB-UniRule"/>
</dbReference>
<dbReference type="InterPro" id="IPR014721">
    <property type="entry name" value="Ribsml_uS5_D2-typ_fold_subgr"/>
</dbReference>
<evidence type="ECO:0000256" key="1">
    <source>
        <dbReference type="ARBA" id="ARBA00004496"/>
    </source>
</evidence>
<keyword evidence="8 9" id="KW-0346">Stress response</keyword>
<comment type="subcellular location">
    <subcellularLocation>
        <location evidence="1 9 10">Cytoplasm</location>
    </subcellularLocation>
</comment>
<dbReference type="GO" id="GO:0006515">
    <property type="term" value="P:protein quality control for misfolded or incompletely synthesized proteins"/>
    <property type="evidence" value="ECO:0007669"/>
    <property type="project" value="UniProtKB-UniRule"/>
</dbReference>
<evidence type="ECO:0000256" key="9">
    <source>
        <dbReference type="HAMAP-Rule" id="MF_01973"/>
    </source>
</evidence>
<evidence type="ECO:0000313" key="19">
    <source>
        <dbReference type="Proteomes" id="UP000280960"/>
    </source>
</evidence>
<dbReference type="PIRSF" id="PIRSF001174">
    <property type="entry name" value="Lon_proteas"/>
    <property type="match status" value="1"/>
</dbReference>
<keyword evidence="5 9" id="KW-0378">Hydrolase</keyword>
<dbReference type="GO" id="GO:0034605">
    <property type="term" value="P:cellular response to heat"/>
    <property type="evidence" value="ECO:0007669"/>
    <property type="project" value="UniProtKB-UniRule"/>
</dbReference>
<evidence type="ECO:0000256" key="11">
    <source>
        <dbReference type="PIRSR" id="PIRSR001174-1"/>
    </source>
</evidence>
<evidence type="ECO:0000256" key="4">
    <source>
        <dbReference type="ARBA" id="ARBA00022741"/>
    </source>
</evidence>
<dbReference type="PRINTS" id="PR00830">
    <property type="entry name" value="ENDOLAPTASE"/>
</dbReference>
<dbReference type="PROSITE" id="PS51787">
    <property type="entry name" value="LON_N"/>
    <property type="match status" value="1"/>
</dbReference>
<dbReference type="NCBIfam" id="TIGR00763">
    <property type="entry name" value="lon"/>
    <property type="match status" value="1"/>
</dbReference>
<dbReference type="SUPFAM" id="SSF54211">
    <property type="entry name" value="Ribosomal protein S5 domain 2-like"/>
    <property type="match status" value="1"/>
</dbReference>
<dbReference type="Pfam" id="PF02190">
    <property type="entry name" value="LON_substr_bdg"/>
    <property type="match status" value="1"/>
</dbReference>